<evidence type="ECO:0000256" key="2">
    <source>
        <dbReference type="ARBA" id="ARBA00022431"/>
    </source>
</evidence>
<keyword evidence="4" id="KW-1162">Viral penetration into host cytoplasm</keyword>
<dbReference type="EMBL" id="MW810346">
    <property type="protein sequence ID" value="QYV43533.1"/>
    <property type="molecule type" value="Genomic_DNA"/>
</dbReference>
<keyword evidence="5" id="KW-1160">Virus entry into host cell</keyword>
<evidence type="ECO:0000256" key="3">
    <source>
        <dbReference type="ARBA" id="ARBA00022524"/>
    </source>
</evidence>
<comment type="similarity">
    <text evidence="1">Belongs to the circoviridae capsid protein family.</text>
</comment>
<dbReference type="GO" id="GO:0075509">
    <property type="term" value="P:endocytosis involved in viral entry into host cell"/>
    <property type="evidence" value="ECO:0007669"/>
    <property type="project" value="UniProtKB-KW"/>
</dbReference>
<dbReference type="GO" id="GO:0075732">
    <property type="term" value="P:viral penetration into host nucleus"/>
    <property type="evidence" value="ECO:0007669"/>
    <property type="project" value="UniProtKB-KW"/>
</dbReference>
<dbReference type="GO" id="GO:0039615">
    <property type="term" value="C:T=1 icosahedral viral capsid"/>
    <property type="evidence" value="ECO:0007669"/>
    <property type="project" value="UniProtKB-KW"/>
</dbReference>
<dbReference type="Pfam" id="PF02443">
    <property type="entry name" value="Circo_capsid"/>
    <property type="match status" value="1"/>
</dbReference>
<keyword evidence="2" id="KW-1140">T=1 icosahedral capsid protein</keyword>
<dbReference type="GO" id="GO:0019062">
    <property type="term" value="P:virion attachment to host cell"/>
    <property type="evidence" value="ECO:0007669"/>
    <property type="project" value="UniProtKB-KW"/>
</dbReference>
<accession>A0A8G0VJS1</accession>
<protein>
    <submittedName>
        <fullName evidence="8">Cap</fullName>
    </submittedName>
</protein>
<organism evidence="8">
    <name type="scientific">Cressdnaviricota sp</name>
    <dbReference type="NCBI Taxonomy" id="2748378"/>
    <lineage>
        <taxon>Viruses</taxon>
        <taxon>Monodnaviria</taxon>
        <taxon>Shotokuvirae</taxon>
        <taxon>Cressdnaviricota</taxon>
    </lineage>
</organism>
<comment type="subunit">
    <text evidence="7">Homomultimer. Assembles in the nucleus, presumably in an immature form, then migrates to the cytoplasm once assembled as mature virion. Interacts with Rep; this interaction relocates Rep into the nucleus.</text>
</comment>
<keyword evidence="5" id="KW-0945">Host-virus interaction</keyword>
<evidence type="ECO:0000256" key="5">
    <source>
        <dbReference type="ARBA" id="ARBA00022804"/>
    </source>
</evidence>
<dbReference type="GO" id="GO:0019069">
    <property type="term" value="P:viral capsid assembly"/>
    <property type="evidence" value="ECO:0007669"/>
    <property type="project" value="InterPro"/>
</dbReference>
<evidence type="ECO:0000256" key="4">
    <source>
        <dbReference type="ARBA" id="ARBA00022595"/>
    </source>
</evidence>
<name>A0A8G0VJS1_9VIRU</name>
<evidence type="ECO:0000313" key="8">
    <source>
        <dbReference type="EMBL" id="QYV43533.1"/>
    </source>
</evidence>
<evidence type="ECO:0000256" key="1">
    <source>
        <dbReference type="ARBA" id="ARBA00010301"/>
    </source>
</evidence>
<evidence type="ECO:0000256" key="7">
    <source>
        <dbReference type="ARBA" id="ARBA00046863"/>
    </source>
</evidence>
<dbReference type="InterPro" id="IPR003383">
    <property type="entry name" value="Circovirus_capsid"/>
</dbReference>
<keyword evidence="2" id="KW-0946">Virion</keyword>
<keyword evidence="3" id="KW-1163">Viral penetration into host nucleus</keyword>
<evidence type="ECO:0000256" key="6">
    <source>
        <dbReference type="ARBA" id="ARBA00022890"/>
    </source>
</evidence>
<keyword evidence="5" id="KW-1161">Viral attachment to host cell</keyword>
<dbReference type="GO" id="GO:0043657">
    <property type="term" value="C:host cell"/>
    <property type="evidence" value="ECO:0007669"/>
    <property type="project" value="GOC"/>
</dbReference>
<sequence>MGWSYRSKRTYSRSARRTFRRRRLARPRYRRGYRRLRRGTKSTRSAVVKLSYQGAYTPYNGSGRDTPWYAFRFMLNSLPGFSDYRGTHSHFRLLKARMYIGRDMDGEENTIDTNYLIVGSRPFAASQPPLPGVFGDPLAYVPAQSEAALRQAKWQKNIYPRSTTTRISIGFHPYTMIATYGPTDGTDGVTWQRIWEGHRWMPMAWATSNKGLWFWGPYLCHFQNLDSEPVEKNYNYTLVVYAQFKGQK</sequence>
<keyword evidence="6" id="KW-1164">Virus endocytosis by host</keyword>
<reference evidence="8" key="1">
    <citation type="submission" date="2021-03" db="EMBL/GenBank/DDBJ databases">
        <title>Analysis of enterovirus community in diarrhea and healthy dairy calves.</title>
        <authorList>
            <person name="Lu X."/>
            <person name="Yang X.S."/>
            <person name="Zhang W."/>
        </authorList>
    </citation>
    <scope>NUCLEOTIDE SEQUENCE</scope>
    <source>
        <strain evidence="8">70-CRESS-1</strain>
    </source>
</reference>
<keyword evidence="2" id="KW-0167">Capsid protein</keyword>
<proteinExistence type="inferred from homology"/>